<dbReference type="EMBL" id="CAKOGP040001869">
    <property type="protein sequence ID" value="CAJ1954651.1"/>
    <property type="molecule type" value="Genomic_DNA"/>
</dbReference>
<keyword evidence="3" id="KW-1185">Reference proteome</keyword>
<evidence type="ECO:0000313" key="2">
    <source>
        <dbReference type="EMBL" id="CAJ1954651.1"/>
    </source>
</evidence>
<sequence>MTPLQSPQGPTLSTTPLKVVRLVSKRRSAPSIGLPSCYPASPTMIAFEKEASKESRTDSLVLLQEQDTLSLFSSLMDQDDSVSSCDTNQQQQQHPLNNSSSDSCTSQSTQQKRSSHRRRQRNRALSDVDFASIMDDFSTLVV</sequence>
<feature type="region of interest" description="Disordered" evidence="1">
    <location>
        <begin position="78"/>
        <end position="123"/>
    </location>
</feature>
<comment type="caution">
    <text evidence="2">The sequence shown here is derived from an EMBL/GenBank/DDBJ whole genome shotgun (WGS) entry which is preliminary data.</text>
</comment>
<feature type="compositionally biased region" description="Polar residues" evidence="1">
    <location>
        <begin position="78"/>
        <end position="98"/>
    </location>
</feature>
<accession>A0AAD2JJ71</accession>
<dbReference type="Proteomes" id="UP001295423">
    <property type="component" value="Unassembled WGS sequence"/>
</dbReference>
<name>A0AAD2JJ71_9STRA</name>
<proteinExistence type="predicted"/>
<dbReference type="AlphaFoldDB" id="A0AAD2JJ71"/>
<evidence type="ECO:0000256" key="1">
    <source>
        <dbReference type="SAM" id="MobiDB-lite"/>
    </source>
</evidence>
<feature type="compositionally biased region" description="Low complexity" evidence="1">
    <location>
        <begin position="99"/>
        <end position="112"/>
    </location>
</feature>
<protein>
    <submittedName>
        <fullName evidence="2">Uncharacterized protein</fullName>
    </submittedName>
</protein>
<gene>
    <name evidence="2" type="ORF">CYCCA115_LOCUS15242</name>
</gene>
<feature type="compositionally biased region" description="Basic residues" evidence="1">
    <location>
        <begin position="113"/>
        <end position="122"/>
    </location>
</feature>
<organism evidence="2 3">
    <name type="scientific">Cylindrotheca closterium</name>
    <dbReference type="NCBI Taxonomy" id="2856"/>
    <lineage>
        <taxon>Eukaryota</taxon>
        <taxon>Sar</taxon>
        <taxon>Stramenopiles</taxon>
        <taxon>Ochrophyta</taxon>
        <taxon>Bacillariophyta</taxon>
        <taxon>Bacillariophyceae</taxon>
        <taxon>Bacillariophycidae</taxon>
        <taxon>Bacillariales</taxon>
        <taxon>Bacillariaceae</taxon>
        <taxon>Cylindrotheca</taxon>
    </lineage>
</organism>
<reference evidence="2" key="1">
    <citation type="submission" date="2023-08" db="EMBL/GenBank/DDBJ databases">
        <authorList>
            <person name="Audoor S."/>
            <person name="Bilcke G."/>
        </authorList>
    </citation>
    <scope>NUCLEOTIDE SEQUENCE</scope>
</reference>
<evidence type="ECO:0000313" key="3">
    <source>
        <dbReference type="Proteomes" id="UP001295423"/>
    </source>
</evidence>